<feature type="region of interest" description="Disordered" evidence="1">
    <location>
        <begin position="1"/>
        <end position="150"/>
    </location>
</feature>
<gene>
    <name evidence="2" type="ORF">NE237_009754</name>
</gene>
<evidence type="ECO:0000313" key="2">
    <source>
        <dbReference type="EMBL" id="KAJ4978974.1"/>
    </source>
</evidence>
<feature type="compositionally biased region" description="Basic and acidic residues" evidence="1">
    <location>
        <begin position="201"/>
        <end position="211"/>
    </location>
</feature>
<name>A0A9Q0R0Y1_9MAGN</name>
<feature type="compositionally biased region" description="Low complexity" evidence="1">
    <location>
        <begin position="62"/>
        <end position="72"/>
    </location>
</feature>
<keyword evidence="3" id="KW-1185">Reference proteome</keyword>
<sequence>MEEEEEGKNSTDPALKVMENLADDSSISTLLQNRTSTNLHGRRPLPVGKINPSSHHVPTIAPSPSHPSIHGPSPGPVSPNLNRPLQKKTKPHAQSFRRELGQNGSPPCTPKSGPISDAPRSSSIGHTPYPSHISSISHSKQTNIHSYPLIPSPYSNSALKNYRSFSSDLPESMMAPAIIKPPENSENAVEDVEEDEVLEEVAERKWGEERKKGSKSAFGSEFSNKGDRDLGRPGRIVKGP</sequence>
<evidence type="ECO:0000256" key="1">
    <source>
        <dbReference type="SAM" id="MobiDB-lite"/>
    </source>
</evidence>
<reference evidence="2" key="1">
    <citation type="journal article" date="2023" name="Plant J.">
        <title>The genome of the king protea, Protea cynaroides.</title>
        <authorList>
            <person name="Chang J."/>
            <person name="Duong T.A."/>
            <person name="Schoeman C."/>
            <person name="Ma X."/>
            <person name="Roodt D."/>
            <person name="Barker N."/>
            <person name="Li Z."/>
            <person name="Van de Peer Y."/>
            <person name="Mizrachi E."/>
        </authorList>
    </citation>
    <scope>NUCLEOTIDE SEQUENCE</scope>
    <source>
        <tissue evidence="2">Young leaves</tissue>
    </source>
</reference>
<dbReference type="AlphaFoldDB" id="A0A9Q0R0Y1"/>
<feature type="compositionally biased region" description="Polar residues" evidence="1">
    <location>
        <begin position="23"/>
        <end position="39"/>
    </location>
</feature>
<dbReference type="EMBL" id="JAMYWD010000002">
    <property type="protein sequence ID" value="KAJ4978974.1"/>
    <property type="molecule type" value="Genomic_DNA"/>
</dbReference>
<organism evidence="2 3">
    <name type="scientific">Protea cynaroides</name>
    <dbReference type="NCBI Taxonomy" id="273540"/>
    <lineage>
        <taxon>Eukaryota</taxon>
        <taxon>Viridiplantae</taxon>
        <taxon>Streptophyta</taxon>
        <taxon>Embryophyta</taxon>
        <taxon>Tracheophyta</taxon>
        <taxon>Spermatophyta</taxon>
        <taxon>Magnoliopsida</taxon>
        <taxon>Proteales</taxon>
        <taxon>Proteaceae</taxon>
        <taxon>Protea</taxon>
    </lineage>
</organism>
<protein>
    <submittedName>
        <fullName evidence="2">Uncharacterized protein</fullName>
    </submittedName>
</protein>
<comment type="caution">
    <text evidence="2">The sequence shown here is derived from an EMBL/GenBank/DDBJ whole genome shotgun (WGS) entry which is preliminary data.</text>
</comment>
<feature type="region of interest" description="Disordered" evidence="1">
    <location>
        <begin position="201"/>
        <end position="240"/>
    </location>
</feature>
<evidence type="ECO:0000313" key="3">
    <source>
        <dbReference type="Proteomes" id="UP001141806"/>
    </source>
</evidence>
<proteinExistence type="predicted"/>
<accession>A0A9Q0R0Y1</accession>
<dbReference type="Proteomes" id="UP001141806">
    <property type="component" value="Unassembled WGS sequence"/>
</dbReference>